<evidence type="ECO:0000313" key="1">
    <source>
        <dbReference type="EMBL" id="KZC06613.1"/>
    </source>
</evidence>
<accession>A0A154P448</accession>
<dbReference type="AlphaFoldDB" id="A0A154P448"/>
<protein>
    <submittedName>
        <fullName evidence="1">Uncharacterized protein</fullName>
    </submittedName>
</protein>
<reference evidence="1 2" key="1">
    <citation type="submission" date="2015-07" db="EMBL/GenBank/DDBJ databases">
        <title>The genome of Dufourea novaeangliae.</title>
        <authorList>
            <person name="Pan H."/>
            <person name="Kapheim K."/>
        </authorList>
    </citation>
    <scope>NUCLEOTIDE SEQUENCE [LARGE SCALE GENOMIC DNA]</scope>
    <source>
        <strain evidence="1">0120121106</strain>
        <tissue evidence="1">Whole body</tissue>
    </source>
</reference>
<name>A0A154P448_DUFNO</name>
<organism evidence="1 2">
    <name type="scientific">Dufourea novaeangliae</name>
    <name type="common">Sweat bee</name>
    <dbReference type="NCBI Taxonomy" id="178035"/>
    <lineage>
        <taxon>Eukaryota</taxon>
        <taxon>Metazoa</taxon>
        <taxon>Ecdysozoa</taxon>
        <taxon>Arthropoda</taxon>
        <taxon>Hexapoda</taxon>
        <taxon>Insecta</taxon>
        <taxon>Pterygota</taxon>
        <taxon>Neoptera</taxon>
        <taxon>Endopterygota</taxon>
        <taxon>Hymenoptera</taxon>
        <taxon>Apocrita</taxon>
        <taxon>Aculeata</taxon>
        <taxon>Apoidea</taxon>
        <taxon>Anthophila</taxon>
        <taxon>Halictidae</taxon>
        <taxon>Rophitinae</taxon>
        <taxon>Dufourea</taxon>
    </lineage>
</organism>
<dbReference type="EMBL" id="KQ434809">
    <property type="protein sequence ID" value="KZC06613.1"/>
    <property type="molecule type" value="Genomic_DNA"/>
</dbReference>
<dbReference type="Proteomes" id="UP000076502">
    <property type="component" value="Unassembled WGS sequence"/>
</dbReference>
<gene>
    <name evidence="1" type="ORF">WN55_10524</name>
</gene>
<proteinExistence type="predicted"/>
<keyword evidence="2" id="KW-1185">Reference proteome</keyword>
<sequence>MQTMDYNRLVIARHEFPPRRRDSLFIADDSNGRFNEPLTSHRPLDRFRCGTKEMRSSKPPLSETSRNNASMDVRFAYYYQGMQQSRIFCFEAQRFCGVAIIWHVFLYTFGWRRCNEVVKCFWVIVERVVLHFWENSRFGEGYVLFLQDSGLIMEGVLDLKIPFLIRSLDVITGLRILCIDLMIFLF</sequence>
<evidence type="ECO:0000313" key="2">
    <source>
        <dbReference type="Proteomes" id="UP000076502"/>
    </source>
</evidence>